<dbReference type="AlphaFoldDB" id="M9R2B6"/>
<organism evidence="1 2">
    <name type="scientific">Octadecabacter antarcticus 307</name>
    <dbReference type="NCBI Taxonomy" id="391626"/>
    <lineage>
        <taxon>Bacteria</taxon>
        <taxon>Pseudomonadati</taxon>
        <taxon>Pseudomonadota</taxon>
        <taxon>Alphaproteobacteria</taxon>
        <taxon>Rhodobacterales</taxon>
        <taxon>Roseobacteraceae</taxon>
        <taxon>Octadecabacter</taxon>
    </lineage>
</organism>
<dbReference type="HOGENOM" id="CLU_2650898_0_0_5"/>
<evidence type="ECO:0000313" key="1">
    <source>
        <dbReference type="EMBL" id="AGI66799.1"/>
    </source>
</evidence>
<sequence>MGRRYASPADLDTRLFHDETTHITATCCSCKRVVVVTPDKLPIDIDRHDFERRSVCKSCGAKWPQIVRYPAPKSWW</sequence>
<dbReference type="KEGG" id="oat:OAN307_c10940"/>
<accession>M9R2B6</accession>
<gene>
    <name evidence="1" type="ORF">OAN307_c10940</name>
</gene>
<keyword evidence="2" id="KW-1185">Reference proteome</keyword>
<reference evidence="1 2" key="1">
    <citation type="journal article" date="2013" name="PLoS ONE">
        <title>Poles Apart: Arctic and Antarctic Octadecabacter strains Share High Genome Plasticity and a New Type of Xanthorhodopsin.</title>
        <authorList>
            <person name="Vollmers J."/>
            <person name="Voget S."/>
            <person name="Dietrich S."/>
            <person name="Gollnow K."/>
            <person name="Smits M."/>
            <person name="Meyer K."/>
            <person name="Brinkhoff T."/>
            <person name="Simon M."/>
            <person name="Daniel R."/>
        </authorList>
    </citation>
    <scope>NUCLEOTIDE SEQUENCE [LARGE SCALE GENOMIC DNA]</scope>
    <source>
        <strain evidence="1 2">307</strain>
    </source>
</reference>
<name>M9R2B6_9RHOB</name>
<protein>
    <submittedName>
        <fullName evidence="1">Uncharacterized protein</fullName>
    </submittedName>
</protein>
<evidence type="ECO:0000313" key="2">
    <source>
        <dbReference type="Proteomes" id="UP000005307"/>
    </source>
</evidence>
<proteinExistence type="predicted"/>
<dbReference type="EMBL" id="CP003740">
    <property type="protein sequence ID" value="AGI66799.1"/>
    <property type="molecule type" value="Genomic_DNA"/>
</dbReference>
<dbReference type="Proteomes" id="UP000005307">
    <property type="component" value="Chromosome"/>
</dbReference>